<sequence length="487" mass="52985">MSGFRKVGGGRPSSPWWSGAPCLVSMPVDVPSGNGSALDGWSLADLPAGVLEAEVPALHQRLPHAVGNPTRASALRLPHPTDWVRWLLWMRTEAGSCPALRQQHPGASRPLPACWPPLPPVNNLLLLGYRTSKHHSRSPIHPSIHPSIHDTKLHPSPPPGLASDIMSKSLVEISSKEQFDKTLKGSKIVVADFYADWCAPCKQIAPLYQTLAESLSRPNVVTFTKVNSDNNAALAQEYGVTALPTFLLFRDAKVTQKIQGANPAELKKVVQDLAAEVESLGEGSGGSSSGGGAWKGAEIPRGYSDISDQVEIRNCELLNADEDAGPVKVLFTESRPSALDKGKAAAKDKDWVQSGADDQLLLFVPFQGSVKLHTLQITSLPADDQDDITRPEVIRLYINRTQNMDFSEADETEPTQEITLKPENWNKDGTANVSLRYVKFQKTTTLVIYVERGTEGAEAVRIDRLKLIGEAGPKREMGKLQKVGEDE</sequence>
<evidence type="ECO:0000313" key="5">
    <source>
        <dbReference type="EMBL" id="PWI66255.1"/>
    </source>
</evidence>
<evidence type="ECO:0000259" key="4">
    <source>
        <dbReference type="PROSITE" id="PS51532"/>
    </source>
</evidence>
<evidence type="ECO:0000256" key="2">
    <source>
        <dbReference type="ARBA" id="ARBA00023157"/>
    </source>
</evidence>
<evidence type="ECO:0008006" key="7">
    <source>
        <dbReference type="Google" id="ProtNLM"/>
    </source>
</evidence>
<comment type="caution">
    <text evidence="5">The sequence shown here is derived from an EMBL/GenBank/DDBJ whole genome shotgun (WGS) entry which is preliminary data.</text>
</comment>
<dbReference type="InterPro" id="IPR036249">
    <property type="entry name" value="Thioredoxin-like_sf"/>
</dbReference>
<gene>
    <name evidence="5" type="ORF">PCL_05220</name>
</gene>
<dbReference type="Gene3D" id="2.60.120.470">
    <property type="entry name" value="PITH domain"/>
    <property type="match status" value="1"/>
</dbReference>
<dbReference type="PROSITE" id="PS51352">
    <property type="entry name" value="THIOREDOXIN_2"/>
    <property type="match status" value="1"/>
</dbReference>
<evidence type="ECO:0000259" key="3">
    <source>
        <dbReference type="PROSITE" id="PS51352"/>
    </source>
</evidence>
<dbReference type="InterPro" id="IPR037047">
    <property type="entry name" value="PITH_dom_sf"/>
</dbReference>
<dbReference type="GO" id="GO:0005737">
    <property type="term" value="C:cytoplasm"/>
    <property type="evidence" value="ECO:0007669"/>
    <property type="project" value="UniProtKB-ARBA"/>
</dbReference>
<evidence type="ECO:0000256" key="1">
    <source>
        <dbReference type="ARBA" id="ARBA00008987"/>
    </source>
</evidence>
<name>A0A2U3DVI4_PURLI</name>
<dbReference type="SUPFAM" id="SSF52833">
    <property type="entry name" value="Thioredoxin-like"/>
    <property type="match status" value="1"/>
</dbReference>
<evidence type="ECO:0000313" key="6">
    <source>
        <dbReference type="Proteomes" id="UP000245956"/>
    </source>
</evidence>
<protein>
    <recommendedName>
        <fullName evidence="7">Thioredoxin</fullName>
    </recommendedName>
</protein>
<dbReference type="PANTHER" id="PTHR46115">
    <property type="entry name" value="THIOREDOXIN-LIKE PROTEIN 1"/>
    <property type="match status" value="1"/>
</dbReference>
<dbReference type="Pfam" id="PF00085">
    <property type="entry name" value="Thioredoxin"/>
    <property type="match status" value="1"/>
</dbReference>
<dbReference type="PROSITE" id="PS00194">
    <property type="entry name" value="THIOREDOXIN_1"/>
    <property type="match status" value="1"/>
</dbReference>
<dbReference type="InterPro" id="IPR017937">
    <property type="entry name" value="Thioredoxin_CS"/>
</dbReference>
<dbReference type="InterPro" id="IPR010400">
    <property type="entry name" value="PITH_dom"/>
</dbReference>
<dbReference type="Proteomes" id="UP000245956">
    <property type="component" value="Unassembled WGS sequence"/>
</dbReference>
<dbReference type="AlphaFoldDB" id="A0A2U3DVI4"/>
<dbReference type="SUPFAM" id="SSF49785">
    <property type="entry name" value="Galactose-binding domain-like"/>
    <property type="match status" value="1"/>
</dbReference>
<dbReference type="InterPro" id="IPR008979">
    <property type="entry name" value="Galactose-bd-like_sf"/>
</dbReference>
<feature type="domain" description="Thioredoxin" evidence="3">
    <location>
        <begin position="150"/>
        <end position="275"/>
    </location>
</feature>
<dbReference type="PROSITE" id="PS51532">
    <property type="entry name" value="PITH"/>
    <property type="match status" value="1"/>
</dbReference>
<dbReference type="Gene3D" id="3.40.30.10">
    <property type="entry name" value="Glutaredoxin"/>
    <property type="match status" value="1"/>
</dbReference>
<dbReference type="EMBL" id="LCWV01000026">
    <property type="protein sequence ID" value="PWI66255.1"/>
    <property type="molecule type" value="Genomic_DNA"/>
</dbReference>
<reference evidence="5 6" key="1">
    <citation type="journal article" date="2016" name="Front. Microbiol.">
        <title>Genome and transcriptome sequences reveal the specific parasitism of the nematophagous Purpureocillium lilacinum 36-1.</title>
        <authorList>
            <person name="Xie J."/>
            <person name="Li S."/>
            <person name="Mo C."/>
            <person name="Xiao X."/>
            <person name="Peng D."/>
            <person name="Wang G."/>
            <person name="Xiao Y."/>
        </authorList>
    </citation>
    <scope>NUCLEOTIDE SEQUENCE [LARGE SCALE GENOMIC DNA]</scope>
    <source>
        <strain evidence="5 6">36-1</strain>
    </source>
</reference>
<dbReference type="PRINTS" id="PR00421">
    <property type="entry name" value="THIOREDOXIN"/>
</dbReference>
<comment type="similarity">
    <text evidence="1">Belongs to the thioredoxin family.</text>
</comment>
<proteinExistence type="inferred from homology"/>
<keyword evidence="2" id="KW-1015">Disulfide bond</keyword>
<organism evidence="5 6">
    <name type="scientific">Purpureocillium lilacinum</name>
    <name type="common">Paecilomyces lilacinus</name>
    <dbReference type="NCBI Taxonomy" id="33203"/>
    <lineage>
        <taxon>Eukaryota</taxon>
        <taxon>Fungi</taxon>
        <taxon>Dikarya</taxon>
        <taxon>Ascomycota</taxon>
        <taxon>Pezizomycotina</taxon>
        <taxon>Sordariomycetes</taxon>
        <taxon>Hypocreomycetidae</taxon>
        <taxon>Hypocreales</taxon>
        <taxon>Ophiocordycipitaceae</taxon>
        <taxon>Purpureocillium</taxon>
    </lineage>
</organism>
<accession>A0A2U3DVI4</accession>
<feature type="domain" description="PITH" evidence="4">
    <location>
        <begin position="295"/>
        <end position="487"/>
    </location>
</feature>
<dbReference type="Pfam" id="PF06201">
    <property type="entry name" value="PITH"/>
    <property type="match status" value="1"/>
</dbReference>
<dbReference type="CDD" id="cd02947">
    <property type="entry name" value="TRX_family"/>
    <property type="match status" value="1"/>
</dbReference>
<dbReference type="InterPro" id="IPR013766">
    <property type="entry name" value="Thioredoxin_domain"/>
</dbReference>